<keyword evidence="3" id="KW-1185">Reference proteome</keyword>
<dbReference type="EMBL" id="CP021084">
    <property type="protein sequence ID" value="ASN83227.1"/>
    <property type="molecule type" value="Genomic_DNA"/>
</dbReference>
<protein>
    <recommendedName>
        <fullName evidence="1">DUF2726 domain-containing protein</fullName>
    </recommendedName>
</protein>
<evidence type="ECO:0000313" key="2">
    <source>
        <dbReference type="EMBL" id="ASN83227.1"/>
    </source>
</evidence>
<proteinExistence type="predicted"/>
<dbReference type="InterPro" id="IPR024402">
    <property type="entry name" value="DUF2726"/>
</dbReference>
<reference evidence="2 3" key="1">
    <citation type="submission" date="2017-05" db="EMBL/GenBank/DDBJ databases">
        <title>The complete genome sequence of Deinococcus ficus isolated from the rhizosphere of the Ficus religiosa L. in Taiwan.</title>
        <authorList>
            <person name="Wu K.-M."/>
            <person name="Liao T.-L."/>
            <person name="Liu Y.-M."/>
            <person name="Young C.-C."/>
            <person name="Tsai S.-F."/>
        </authorList>
    </citation>
    <scope>NUCLEOTIDE SEQUENCE [LARGE SCALE GENOMIC DNA]</scope>
    <source>
        <strain evidence="2 3">CC-FR2-10</strain>
        <plasmid evidence="3">pdfi3</plasmid>
    </source>
</reference>
<dbReference type="Proteomes" id="UP000259030">
    <property type="component" value="Plasmid pDFI3"/>
</dbReference>
<accession>A0A221T2S8</accession>
<dbReference type="AlphaFoldDB" id="A0A221T2S8"/>
<geneLocation type="plasmid" evidence="3">
    <name>pdfi3</name>
</geneLocation>
<dbReference type="KEGG" id="dfc:DFI_18695"/>
<name>A0A221T2S8_9DEIO</name>
<organism evidence="2 3">
    <name type="scientific">Deinococcus ficus</name>
    <dbReference type="NCBI Taxonomy" id="317577"/>
    <lineage>
        <taxon>Bacteria</taxon>
        <taxon>Thermotogati</taxon>
        <taxon>Deinococcota</taxon>
        <taxon>Deinococci</taxon>
        <taxon>Deinococcales</taxon>
        <taxon>Deinococcaceae</taxon>
        <taxon>Deinococcus</taxon>
    </lineage>
</organism>
<sequence>MAALVLTVALQLWLRRLPVREAPAGMRVRTSGAGGYAQRAVLNVGEQSARQALVAALPNGYHVLPCVRVLDFVDVPAAMKPRLMGHVDLLVVDRRFTPVVVVEVDGPFHHTPQQRRRDAAKDHALRMAGIPVVRVAARGRQTGQDLYRQVQPHL</sequence>
<evidence type="ECO:0000259" key="1">
    <source>
        <dbReference type="Pfam" id="PF10881"/>
    </source>
</evidence>
<gene>
    <name evidence="2" type="ORF">DFI_18695</name>
</gene>
<dbReference type="Pfam" id="PF10881">
    <property type="entry name" value="DUF2726"/>
    <property type="match status" value="1"/>
</dbReference>
<evidence type="ECO:0000313" key="3">
    <source>
        <dbReference type="Proteomes" id="UP000259030"/>
    </source>
</evidence>
<keyword evidence="2" id="KW-0614">Plasmid</keyword>
<feature type="domain" description="DUF2726" evidence="1">
    <location>
        <begin position="39"/>
        <end position="150"/>
    </location>
</feature>